<name>A0A411B345_9CAUD</name>
<reference evidence="1 2" key="1">
    <citation type="submission" date="2019-01" db="EMBL/GenBank/DDBJ databases">
        <authorList>
            <person name="Mealing A.M."/>
            <person name="Davis A.C."/>
            <person name="Nayek S."/>
            <person name="Klug H.M."/>
            <person name="Layton S.R."/>
            <person name="Kim T."/>
            <person name="Hughes L.E."/>
            <person name="Garlena R.A."/>
            <person name="Russell D.A."/>
            <person name="Pope W.H."/>
            <person name="Jacobs-Sera D."/>
            <person name="Hatfull G.F."/>
        </authorList>
    </citation>
    <scope>NUCLEOTIDE SEQUENCE [LARGE SCALE GENOMIC DNA]</scope>
</reference>
<organism evidence="1 2">
    <name type="scientific">Streptomyces phage Lilbooboo</name>
    <dbReference type="NCBI Taxonomy" id="2510571"/>
    <lineage>
        <taxon>Viruses</taxon>
        <taxon>Duplodnaviria</taxon>
        <taxon>Heunggongvirae</taxon>
        <taxon>Uroviricota</taxon>
        <taxon>Caudoviricetes</taxon>
        <taxon>Colingsworthviridae</taxon>
        <taxon>Vashvirus</taxon>
        <taxon>Vashvirus lilbooboo</taxon>
    </lineage>
</organism>
<dbReference type="KEGG" id="vg:55011358"/>
<evidence type="ECO:0000313" key="2">
    <source>
        <dbReference type="Proteomes" id="UP000290260"/>
    </source>
</evidence>
<evidence type="ECO:0000313" key="1">
    <source>
        <dbReference type="EMBL" id="QAX94754.1"/>
    </source>
</evidence>
<dbReference type="EMBL" id="MK450431">
    <property type="protein sequence ID" value="QAX94754.1"/>
    <property type="molecule type" value="Genomic_DNA"/>
</dbReference>
<dbReference type="RefSeq" id="YP_009819933.1">
    <property type="nucleotide sequence ID" value="NC_048155.1"/>
</dbReference>
<dbReference type="Proteomes" id="UP000290260">
    <property type="component" value="Segment"/>
</dbReference>
<accession>A0A411B345</accession>
<sequence>MMSGYTWAWLAWLAAFVTIEGKALFNKTPGDTLSEHVWRWFATTAGSTGKPSGWVRARRFTLLAFMAWLTVHFLTGGRF</sequence>
<proteinExistence type="predicted"/>
<dbReference type="GeneID" id="55011358"/>
<protein>
    <submittedName>
        <fullName evidence="1">Uncharacterized protein</fullName>
    </submittedName>
</protein>
<keyword evidence="2" id="KW-1185">Reference proteome</keyword>
<gene>
    <name evidence="1" type="primary">56</name>
    <name evidence="1" type="ORF">SEA_LILBOOBOO_56</name>
</gene>